<gene>
    <name evidence="2" type="ORF">FLL45_01625</name>
</gene>
<organism evidence="2 3">
    <name type="scientific">Aliikangiella marina</name>
    <dbReference type="NCBI Taxonomy" id="1712262"/>
    <lineage>
        <taxon>Bacteria</taxon>
        <taxon>Pseudomonadati</taxon>
        <taxon>Pseudomonadota</taxon>
        <taxon>Gammaproteobacteria</taxon>
        <taxon>Oceanospirillales</taxon>
        <taxon>Pleioneaceae</taxon>
        <taxon>Aliikangiella</taxon>
    </lineage>
</organism>
<protein>
    <submittedName>
        <fullName evidence="2">Uncharacterized protein</fullName>
    </submittedName>
</protein>
<keyword evidence="3" id="KW-1185">Reference proteome</keyword>
<dbReference type="RefSeq" id="WP_142888047.1">
    <property type="nucleotide sequence ID" value="NZ_VIKR01000001.1"/>
</dbReference>
<sequence length="164" mass="19299">MKKVGIWAVLTLTVLSLAIIAELTILNIIATGFGLVMPIFYLGYILVKYHGAQYEFETVTENDKNFELIVNEDFEDRRVEKLPPKELLMELLKLDQEASEINATDQNDFVKAGKILDLKVKRRELRSQFPEFYQNEIEFKKKEVEEKITKQREVFSWRDHERGE</sequence>
<name>A0A545THI2_9GAMM</name>
<evidence type="ECO:0000313" key="3">
    <source>
        <dbReference type="Proteomes" id="UP000317839"/>
    </source>
</evidence>
<evidence type="ECO:0000313" key="2">
    <source>
        <dbReference type="EMBL" id="TQV76687.1"/>
    </source>
</evidence>
<dbReference type="EMBL" id="VIKR01000001">
    <property type="protein sequence ID" value="TQV76687.1"/>
    <property type="molecule type" value="Genomic_DNA"/>
</dbReference>
<keyword evidence="1" id="KW-1133">Transmembrane helix</keyword>
<comment type="caution">
    <text evidence="2">The sequence shown here is derived from an EMBL/GenBank/DDBJ whole genome shotgun (WGS) entry which is preliminary data.</text>
</comment>
<keyword evidence="1" id="KW-0472">Membrane</keyword>
<proteinExistence type="predicted"/>
<reference evidence="2 3" key="1">
    <citation type="submission" date="2019-06" db="EMBL/GenBank/DDBJ databases">
        <title>Draft genome of Aliikangiella marina GYP-15.</title>
        <authorList>
            <person name="Wang G."/>
        </authorList>
    </citation>
    <scope>NUCLEOTIDE SEQUENCE [LARGE SCALE GENOMIC DNA]</scope>
    <source>
        <strain evidence="2 3">GYP-15</strain>
    </source>
</reference>
<accession>A0A545THI2</accession>
<feature type="transmembrane region" description="Helical" evidence="1">
    <location>
        <begin position="28"/>
        <end position="47"/>
    </location>
</feature>
<dbReference type="Proteomes" id="UP000317839">
    <property type="component" value="Unassembled WGS sequence"/>
</dbReference>
<keyword evidence="1" id="KW-0812">Transmembrane</keyword>
<dbReference type="AlphaFoldDB" id="A0A545THI2"/>
<evidence type="ECO:0000256" key="1">
    <source>
        <dbReference type="SAM" id="Phobius"/>
    </source>
</evidence>